<proteinExistence type="predicted"/>
<protein>
    <submittedName>
        <fullName evidence="3">DUF3857 domain-containing protein</fullName>
    </submittedName>
</protein>
<evidence type="ECO:0000313" key="3">
    <source>
        <dbReference type="EMBL" id="MET7029995.1"/>
    </source>
</evidence>
<dbReference type="Pfam" id="PF01841">
    <property type="entry name" value="Transglut_core"/>
    <property type="match status" value="1"/>
</dbReference>
<evidence type="ECO:0000259" key="2">
    <source>
        <dbReference type="Pfam" id="PF12969"/>
    </source>
</evidence>
<organism evidence="3 4">
    <name type="scientific">Sediminicola luteus</name>
    <dbReference type="NCBI Taxonomy" id="319238"/>
    <lineage>
        <taxon>Bacteria</taxon>
        <taxon>Pseudomonadati</taxon>
        <taxon>Bacteroidota</taxon>
        <taxon>Flavobacteriia</taxon>
        <taxon>Flavobacteriales</taxon>
        <taxon>Flavobacteriaceae</taxon>
        <taxon>Sediminicola</taxon>
    </lineage>
</organism>
<keyword evidence="4" id="KW-1185">Reference proteome</keyword>
<dbReference type="InterPro" id="IPR002931">
    <property type="entry name" value="Transglutaminase-like"/>
</dbReference>
<evidence type="ECO:0000259" key="1">
    <source>
        <dbReference type="Pfam" id="PF01841"/>
    </source>
</evidence>
<dbReference type="Gene3D" id="3.10.620.30">
    <property type="match status" value="1"/>
</dbReference>
<accession>A0ABV2TXI3</accession>
<dbReference type="EMBL" id="JBEWYP010000006">
    <property type="protein sequence ID" value="MET7029995.1"/>
    <property type="molecule type" value="Genomic_DNA"/>
</dbReference>
<feature type="domain" description="Transglutaminase-like" evidence="1">
    <location>
        <begin position="322"/>
        <end position="395"/>
    </location>
</feature>
<dbReference type="RefSeq" id="WP_354618793.1">
    <property type="nucleotide sequence ID" value="NZ_JBEWYP010000006.1"/>
</dbReference>
<dbReference type="Proteomes" id="UP001549773">
    <property type="component" value="Unassembled WGS sequence"/>
</dbReference>
<sequence length="670" mass="76556">MMNKPMKLIGIFFFFAGILQAQDFKFGKVSEEELKEKFNPVDSSAVATYLYKHRRTYFNYNQGEGFEMVTEVHERIKIYNKEGFDYATQKISLYKDGSTKEGITGLKAYTYNLVGDEVEEDKLKNDGIFDVELSTYYDQTTFTMPNIKEGSVIDYKYTLNSPFVGNVKDFQFQHDIPIKVLTGIFEAPEYFNYRVNTKGYLMVVPKIEVTRDRITFRTKSRDGHTATQTTFSSSDLEFSKNISTYSLANVPALKEEPYVNNINNYRSAVSYELAFTKFPNSPLEHYSTTWEDVVKTIYRNSSFGSELDRTGYYDQDLDALLKTVSDPMEKAMVIFNFVKSTVTWNGNYGKYTNDGVKKAYNEKVGNVAEINLMLTSMLRYAGLEANPVLVSTRDNGVPLFPTREGYDYVICGLIFQGNTLLLDATAKNSTPNVLPFRVLNWNGRMIEKNGTSNLVELQPNETALNAISMNVEIDDEGGILGKLRNTNKGHNAMLYRDGYMANKKEEYIEELENNYGGMEISEFEVLNATDLMAPISETYSFIKDKQVEVIGDRLYFSPLFFLRTTENPFKLEKREFPIDFGYASGKKFIINIKVPEGYKIESAPEPISVMLPEGLGVFKYNVSVNPNSLQLLVSSDINKSIISATNYNFLKDYYKQMIEKMNERVVLSKI</sequence>
<comment type="caution">
    <text evidence="3">The sequence shown here is derived from an EMBL/GenBank/DDBJ whole genome shotgun (WGS) entry which is preliminary data.</text>
</comment>
<dbReference type="Pfam" id="PF12969">
    <property type="entry name" value="DUF3857"/>
    <property type="match status" value="1"/>
</dbReference>
<evidence type="ECO:0000313" key="4">
    <source>
        <dbReference type="Proteomes" id="UP001549773"/>
    </source>
</evidence>
<reference evidence="3 4" key="1">
    <citation type="submission" date="2024-07" db="EMBL/GenBank/DDBJ databases">
        <title>The genome sequence of type strain Sediminicola luteus GDMCC 1.2596T.</title>
        <authorList>
            <person name="Liu Y."/>
        </authorList>
    </citation>
    <scope>NUCLEOTIDE SEQUENCE [LARGE SCALE GENOMIC DNA]</scope>
    <source>
        <strain evidence="3 4">GDMCC 1.2596</strain>
    </source>
</reference>
<dbReference type="InterPro" id="IPR024618">
    <property type="entry name" value="DUF3857"/>
</dbReference>
<dbReference type="Gene3D" id="2.60.40.3140">
    <property type="match status" value="1"/>
</dbReference>
<name>A0ABV2TXI3_9FLAO</name>
<gene>
    <name evidence="3" type="ORF">ABXZ32_11340</name>
</gene>
<dbReference type="Gene3D" id="2.60.120.1130">
    <property type="match status" value="1"/>
</dbReference>
<feature type="domain" description="DUF3857" evidence="2">
    <location>
        <begin position="68"/>
        <end position="221"/>
    </location>
</feature>